<sequence>MPEHHDAHETQDSGAREAALFGRLPGAIAAALRAPAYAAHLAGVDPAAVADRAALARLPVLRKGEMPGRQREALPFGGFVPGAAGAFARLFTSPGPIFEPQRGGDDPWGGARCLAAAGFRPGDVVLNTFGYHLTPGGFIFDTAARALGCAVIPAGPGNTEQQLDLIEAYRPAGYCGTPDFLKVLVDAGLKAGRDVSCLRRALVSGAAFPPSLQAEVAGHGIEAYQAYATADVGFIAYETPARAGLVVNEGLILEIVRPGTGDPVPEGEVGEILVTVLDAERPLIRYALGDLTAALPGASPCGRTGARIRGWMGRADQAAKVKGMFVRPEQVAEIARRHPELGRLRLVVTRRDEADAMTLRAEAAPGAGAALPEAVAETLRGVTKLRGTVEIVEPGSLPNDGKVIADERPAG</sequence>
<comment type="caution">
    <text evidence="2">The sequence shown here is derived from an EMBL/GenBank/DDBJ whole genome shotgun (WGS) entry which is preliminary data.</text>
</comment>
<name>A0ABQ4QVB3_9HYPH</name>
<dbReference type="InterPro" id="IPR045851">
    <property type="entry name" value="AMP-bd_C_sf"/>
</dbReference>
<organism evidence="2 3">
    <name type="scientific">Methylobacterium crusticola</name>
    <dbReference type="NCBI Taxonomy" id="1697972"/>
    <lineage>
        <taxon>Bacteria</taxon>
        <taxon>Pseudomonadati</taxon>
        <taxon>Pseudomonadota</taxon>
        <taxon>Alphaproteobacteria</taxon>
        <taxon>Hyphomicrobiales</taxon>
        <taxon>Methylobacteriaceae</taxon>
        <taxon>Methylobacterium</taxon>
    </lineage>
</organism>
<dbReference type="RefSeq" id="WP_128565019.1">
    <property type="nucleotide sequence ID" value="NZ_BPQH01000005.1"/>
</dbReference>
<dbReference type="Pfam" id="PF00501">
    <property type="entry name" value="AMP-binding"/>
    <property type="match status" value="1"/>
</dbReference>
<keyword evidence="3" id="KW-1185">Reference proteome</keyword>
<evidence type="ECO:0000313" key="3">
    <source>
        <dbReference type="Proteomes" id="UP001055167"/>
    </source>
</evidence>
<dbReference type="InterPro" id="IPR042099">
    <property type="entry name" value="ANL_N_sf"/>
</dbReference>
<accession>A0ABQ4QVB3</accession>
<dbReference type="GO" id="GO:0016874">
    <property type="term" value="F:ligase activity"/>
    <property type="evidence" value="ECO:0007669"/>
    <property type="project" value="UniProtKB-KW"/>
</dbReference>
<dbReference type="SUPFAM" id="SSF56801">
    <property type="entry name" value="Acetyl-CoA synthetase-like"/>
    <property type="match status" value="1"/>
</dbReference>
<keyword evidence="2" id="KW-0436">Ligase</keyword>
<dbReference type="InterPro" id="IPR000873">
    <property type="entry name" value="AMP-dep_synth/lig_dom"/>
</dbReference>
<gene>
    <name evidence="2" type="ORF">OPKNFCMD_2020</name>
</gene>
<protein>
    <submittedName>
        <fullName evidence="2">Phenylacetate-coenzyme A ligase</fullName>
    </submittedName>
</protein>
<feature type="domain" description="AMP-dependent synthetase/ligase" evidence="1">
    <location>
        <begin position="119"/>
        <end position="274"/>
    </location>
</feature>
<dbReference type="Proteomes" id="UP001055167">
    <property type="component" value="Unassembled WGS sequence"/>
</dbReference>
<reference evidence="2" key="2">
    <citation type="submission" date="2021-08" db="EMBL/GenBank/DDBJ databases">
        <authorList>
            <person name="Tani A."/>
            <person name="Ola A."/>
            <person name="Ogura Y."/>
            <person name="Katsura K."/>
            <person name="Hayashi T."/>
        </authorList>
    </citation>
    <scope>NUCLEOTIDE SEQUENCE</scope>
    <source>
        <strain evidence="2">KCTC 52305</strain>
    </source>
</reference>
<dbReference type="Gene3D" id="3.40.50.12780">
    <property type="entry name" value="N-terminal domain of ligase-like"/>
    <property type="match status" value="1"/>
</dbReference>
<dbReference type="PANTHER" id="PTHR43845:SF1">
    <property type="entry name" value="BLR5969 PROTEIN"/>
    <property type="match status" value="1"/>
</dbReference>
<evidence type="ECO:0000259" key="1">
    <source>
        <dbReference type="Pfam" id="PF00501"/>
    </source>
</evidence>
<reference evidence="2" key="1">
    <citation type="journal article" date="2021" name="Front. Microbiol.">
        <title>Comprehensive Comparative Genomics and Phenotyping of Methylobacterium Species.</title>
        <authorList>
            <person name="Alessa O."/>
            <person name="Ogura Y."/>
            <person name="Fujitani Y."/>
            <person name="Takami H."/>
            <person name="Hayashi T."/>
            <person name="Sahin N."/>
            <person name="Tani A."/>
        </authorList>
    </citation>
    <scope>NUCLEOTIDE SEQUENCE</scope>
    <source>
        <strain evidence="2">KCTC 52305</strain>
    </source>
</reference>
<proteinExistence type="predicted"/>
<dbReference type="PANTHER" id="PTHR43845">
    <property type="entry name" value="BLR5969 PROTEIN"/>
    <property type="match status" value="1"/>
</dbReference>
<dbReference type="EMBL" id="BPQH01000005">
    <property type="protein sequence ID" value="GJD49290.1"/>
    <property type="molecule type" value="Genomic_DNA"/>
</dbReference>
<evidence type="ECO:0000313" key="2">
    <source>
        <dbReference type="EMBL" id="GJD49290.1"/>
    </source>
</evidence>
<dbReference type="Gene3D" id="3.30.300.30">
    <property type="match status" value="1"/>
</dbReference>